<evidence type="ECO:0000313" key="1">
    <source>
        <dbReference type="EMBL" id="GIY00063.1"/>
    </source>
</evidence>
<accession>A0AAV4PY13</accession>
<organism evidence="1 2">
    <name type="scientific">Caerostris extrusa</name>
    <name type="common">Bark spider</name>
    <name type="synonym">Caerostris bankana</name>
    <dbReference type="NCBI Taxonomy" id="172846"/>
    <lineage>
        <taxon>Eukaryota</taxon>
        <taxon>Metazoa</taxon>
        <taxon>Ecdysozoa</taxon>
        <taxon>Arthropoda</taxon>
        <taxon>Chelicerata</taxon>
        <taxon>Arachnida</taxon>
        <taxon>Araneae</taxon>
        <taxon>Araneomorphae</taxon>
        <taxon>Entelegynae</taxon>
        <taxon>Araneoidea</taxon>
        <taxon>Araneidae</taxon>
        <taxon>Caerostris</taxon>
    </lineage>
</organism>
<proteinExistence type="predicted"/>
<reference evidence="1 2" key="1">
    <citation type="submission" date="2021-06" db="EMBL/GenBank/DDBJ databases">
        <title>Caerostris extrusa draft genome.</title>
        <authorList>
            <person name="Kono N."/>
            <person name="Arakawa K."/>
        </authorList>
    </citation>
    <scope>NUCLEOTIDE SEQUENCE [LARGE SCALE GENOMIC DNA]</scope>
</reference>
<sequence length="114" mass="13044">MDAHDSSHVFVGEKDKRLDTNPDSFARIFCISFKSKERDLLELKGLCPEEYAQPQIRINGSIFPRVETNAIPRCLTWYRHPQREGMSTPAGANSYFFHLGRCHLVLGPGKKQHT</sequence>
<dbReference type="AlphaFoldDB" id="A0AAV4PY13"/>
<comment type="caution">
    <text evidence="1">The sequence shown here is derived from an EMBL/GenBank/DDBJ whole genome shotgun (WGS) entry which is preliminary data.</text>
</comment>
<evidence type="ECO:0000313" key="2">
    <source>
        <dbReference type="Proteomes" id="UP001054945"/>
    </source>
</evidence>
<gene>
    <name evidence="1" type="ORF">CEXT_465761</name>
</gene>
<dbReference type="EMBL" id="BPLR01005141">
    <property type="protein sequence ID" value="GIY00063.1"/>
    <property type="molecule type" value="Genomic_DNA"/>
</dbReference>
<keyword evidence="2" id="KW-1185">Reference proteome</keyword>
<protein>
    <submittedName>
        <fullName evidence="1">Uncharacterized protein</fullName>
    </submittedName>
</protein>
<dbReference type="Proteomes" id="UP001054945">
    <property type="component" value="Unassembled WGS sequence"/>
</dbReference>
<name>A0AAV4PY13_CAEEX</name>